<dbReference type="KEGG" id="apln:108744490"/>
<dbReference type="InParanoid" id="A0A1W4XTM4"/>
<proteinExistence type="inferred from homology"/>
<dbReference type="STRING" id="224129.A0A1W4XTM4"/>
<dbReference type="GO" id="GO:0003729">
    <property type="term" value="F:mRNA binding"/>
    <property type="evidence" value="ECO:0007669"/>
    <property type="project" value="InterPro"/>
</dbReference>
<dbReference type="GO" id="GO:0000340">
    <property type="term" value="F:RNA 7-methylguanosine cap binding"/>
    <property type="evidence" value="ECO:0007669"/>
    <property type="project" value="InterPro"/>
</dbReference>
<dbReference type="PANTHER" id="PTHR16291:SF0">
    <property type="entry name" value="NUCLEAR CAP-BINDING PROTEIN SUBUNIT 3"/>
    <property type="match status" value="1"/>
</dbReference>
<comment type="similarity">
    <text evidence="1">Belongs to the NCBP3 family.</text>
</comment>
<gene>
    <name evidence="4" type="primary">LOC108744490</name>
</gene>
<dbReference type="InterPro" id="IPR012677">
    <property type="entry name" value="Nucleotide-bd_a/b_plait_sf"/>
</dbReference>
<evidence type="ECO:0000256" key="1">
    <source>
        <dbReference type="ARBA" id="ARBA00006069"/>
    </source>
</evidence>
<organism evidence="3 4">
    <name type="scientific">Agrilus planipennis</name>
    <name type="common">Emerald ash borer</name>
    <name type="synonym">Agrilus marcopoli</name>
    <dbReference type="NCBI Taxonomy" id="224129"/>
    <lineage>
        <taxon>Eukaryota</taxon>
        <taxon>Metazoa</taxon>
        <taxon>Ecdysozoa</taxon>
        <taxon>Arthropoda</taxon>
        <taxon>Hexapoda</taxon>
        <taxon>Insecta</taxon>
        <taxon>Pterygota</taxon>
        <taxon>Neoptera</taxon>
        <taxon>Endopterygota</taxon>
        <taxon>Coleoptera</taxon>
        <taxon>Polyphaga</taxon>
        <taxon>Elateriformia</taxon>
        <taxon>Buprestoidea</taxon>
        <taxon>Buprestidae</taxon>
        <taxon>Agrilinae</taxon>
        <taxon>Agrilus</taxon>
    </lineage>
</organism>
<evidence type="ECO:0000313" key="4">
    <source>
        <dbReference type="RefSeq" id="XP_018335780.1"/>
    </source>
</evidence>
<reference evidence="4" key="1">
    <citation type="submission" date="2025-08" db="UniProtKB">
        <authorList>
            <consortium name="RefSeq"/>
        </authorList>
    </citation>
    <scope>IDENTIFICATION</scope>
    <source>
        <tissue evidence="4">Entire body</tissue>
    </source>
</reference>
<dbReference type="RefSeq" id="XP_018335780.1">
    <property type="nucleotide sequence ID" value="XM_018480278.2"/>
</dbReference>
<sequence>METIRPNIRIEIPNNVNEAMDIDNQESGENEEGEIQDSVDMNQCLESFDDFQTKIIPVNQTKVWMNEAGGFSTGIDILNKGTNERLEERAKRFGLKPNEIQNFTEENLQVLQDSLGVSYKNEKEIRFEAIHMRGTDDLSTEDIFEYFKKYGPSYIEWISDDSCNVVWEDKLSSARALYFTSKAIQGMPVEGPCNPFVKELEIAETEEDENRGHSILLQNREIELQKEDNDDKENSTKYIHILDIKIPIPPGYWRLGLDHPKSKGILMRFSFRSDKKPFKVEKK</sequence>
<protein>
    <recommendedName>
        <fullName evidence="2">Nuclear cap-binding protein subunit 3</fullName>
    </recommendedName>
</protein>
<evidence type="ECO:0000313" key="3">
    <source>
        <dbReference type="Proteomes" id="UP000192223"/>
    </source>
</evidence>
<keyword evidence="3" id="KW-1185">Reference proteome</keyword>
<accession>A0A1W4XTM4</accession>
<dbReference type="OrthoDB" id="422106at2759"/>
<dbReference type="GeneID" id="108744490"/>
<dbReference type="Pfam" id="PF10309">
    <property type="entry name" value="NCBP3"/>
    <property type="match status" value="1"/>
</dbReference>
<name>A0A1W4XTM4_AGRPL</name>
<dbReference type="Proteomes" id="UP000192223">
    <property type="component" value="Unplaced"/>
</dbReference>
<dbReference type="AlphaFoldDB" id="A0A1W4XTM4"/>
<dbReference type="InterPro" id="IPR019416">
    <property type="entry name" value="NCBP3"/>
</dbReference>
<dbReference type="Gene3D" id="3.30.70.330">
    <property type="match status" value="1"/>
</dbReference>
<evidence type="ECO:0000256" key="2">
    <source>
        <dbReference type="ARBA" id="ARBA00019876"/>
    </source>
</evidence>
<dbReference type="PANTHER" id="PTHR16291">
    <property type="entry name" value="NUCLEAR CAP-BINDING PROTEIN SUBUNIT 3"/>
    <property type="match status" value="1"/>
</dbReference>
<dbReference type="GO" id="GO:0005634">
    <property type="term" value="C:nucleus"/>
    <property type="evidence" value="ECO:0007669"/>
    <property type="project" value="TreeGrafter"/>
</dbReference>